<accession>A0A0C9SSZ2</accession>
<dbReference type="OrthoDB" id="9991317at2759"/>
<evidence type="ECO:0000313" key="3">
    <source>
        <dbReference type="Proteomes" id="UP000053647"/>
    </source>
</evidence>
<dbReference type="Pfam" id="PF12770">
    <property type="entry name" value="CHAT"/>
    <property type="match status" value="1"/>
</dbReference>
<dbReference type="AlphaFoldDB" id="A0A0C9SSZ2"/>
<feature type="non-terminal residue" evidence="2">
    <location>
        <position position="1"/>
    </location>
</feature>
<sequence length="180" mass="20216">PSLEADLIEHLLHPPLTSIFTKLPSTASTRDVALDTLQNHEWIHFSYHGKQDFEEPFKSSLEMLDGPLSLLDIIKTDLSKHEFVYLSACQTAVGDIKTPDEMIHLAAGLQFGGVKSVIGTQWSVHDGIAFLVTSEFYKEFCADGVMDCTRATRALHQALQSLRKQKIPLRERIMFIHIGI</sequence>
<feature type="domain" description="CHAT" evidence="1">
    <location>
        <begin position="4"/>
        <end position="168"/>
    </location>
</feature>
<keyword evidence="3" id="KW-1185">Reference proteome</keyword>
<protein>
    <recommendedName>
        <fullName evidence="1">CHAT domain-containing protein</fullName>
    </recommendedName>
</protein>
<dbReference type="Proteomes" id="UP000053647">
    <property type="component" value="Unassembled WGS sequence"/>
</dbReference>
<reference evidence="2 3" key="1">
    <citation type="submission" date="2014-06" db="EMBL/GenBank/DDBJ databases">
        <authorList>
            <consortium name="DOE Joint Genome Institute"/>
            <person name="Kuo A."/>
            <person name="Kohler A."/>
            <person name="Nagy L.G."/>
            <person name="Floudas D."/>
            <person name="Copeland A."/>
            <person name="Barry K.W."/>
            <person name="Cichocki N."/>
            <person name="Veneault-Fourrey C."/>
            <person name="LaButti K."/>
            <person name="Lindquist E.A."/>
            <person name="Lipzen A."/>
            <person name="Lundell T."/>
            <person name="Morin E."/>
            <person name="Murat C."/>
            <person name="Sun H."/>
            <person name="Tunlid A."/>
            <person name="Henrissat B."/>
            <person name="Grigoriev I.V."/>
            <person name="Hibbett D.S."/>
            <person name="Martin F."/>
            <person name="Nordberg H.P."/>
            <person name="Cantor M.N."/>
            <person name="Hua S.X."/>
        </authorList>
    </citation>
    <scope>NUCLEOTIDE SEQUENCE [LARGE SCALE GENOMIC DNA]</scope>
    <source>
        <strain evidence="2 3">ATCC 200175</strain>
    </source>
</reference>
<dbReference type="InterPro" id="IPR024983">
    <property type="entry name" value="CHAT_dom"/>
</dbReference>
<organism evidence="2 3">
    <name type="scientific">Paxillus involutus ATCC 200175</name>
    <dbReference type="NCBI Taxonomy" id="664439"/>
    <lineage>
        <taxon>Eukaryota</taxon>
        <taxon>Fungi</taxon>
        <taxon>Dikarya</taxon>
        <taxon>Basidiomycota</taxon>
        <taxon>Agaricomycotina</taxon>
        <taxon>Agaricomycetes</taxon>
        <taxon>Agaricomycetidae</taxon>
        <taxon>Boletales</taxon>
        <taxon>Paxilineae</taxon>
        <taxon>Paxillaceae</taxon>
        <taxon>Paxillus</taxon>
    </lineage>
</organism>
<dbReference type="HOGENOM" id="CLU_001305_1_2_1"/>
<dbReference type="EMBL" id="KN819375">
    <property type="protein sequence ID" value="KIJ11634.1"/>
    <property type="molecule type" value="Genomic_DNA"/>
</dbReference>
<feature type="non-terminal residue" evidence="2">
    <location>
        <position position="180"/>
    </location>
</feature>
<evidence type="ECO:0000313" key="2">
    <source>
        <dbReference type="EMBL" id="KIJ11634.1"/>
    </source>
</evidence>
<proteinExistence type="predicted"/>
<gene>
    <name evidence="2" type="ORF">PAXINDRAFT_61740</name>
</gene>
<name>A0A0C9SSZ2_PAXIN</name>
<evidence type="ECO:0000259" key="1">
    <source>
        <dbReference type="Pfam" id="PF12770"/>
    </source>
</evidence>
<reference evidence="3" key="2">
    <citation type="submission" date="2015-01" db="EMBL/GenBank/DDBJ databases">
        <title>Evolutionary Origins and Diversification of the Mycorrhizal Mutualists.</title>
        <authorList>
            <consortium name="DOE Joint Genome Institute"/>
            <consortium name="Mycorrhizal Genomics Consortium"/>
            <person name="Kohler A."/>
            <person name="Kuo A."/>
            <person name="Nagy L.G."/>
            <person name="Floudas D."/>
            <person name="Copeland A."/>
            <person name="Barry K.W."/>
            <person name="Cichocki N."/>
            <person name="Veneault-Fourrey C."/>
            <person name="LaButti K."/>
            <person name="Lindquist E.A."/>
            <person name="Lipzen A."/>
            <person name="Lundell T."/>
            <person name="Morin E."/>
            <person name="Murat C."/>
            <person name="Riley R."/>
            <person name="Ohm R."/>
            <person name="Sun H."/>
            <person name="Tunlid A."/>
            <person name="Henrissat B."/>
            <person name="Grigoriev I.V."/>
            <person name="Hibbett D.S."/>
            <person name="Martin F."/>
        </authorList>
    </citation>
    <scope>NUCLEOTIDE SEQUENCE [LARGE SCALE GENOMIC DNA]</scope>
    <source>
        <strain evidence="3">ATCC 200175</strain>
    </source>
</reference>